<dbReference type="CDD" id="cd05489">
    <property type="entry name" value="xylanase_inhibitor_I_like"/>
    <property type="match status" value="2"/>
</dbReference>
<dbReference type="InterPro" id="IPR033868">
    <property type="entry name" value="Xylanase_inhibitor_I-like"/>
</dbReference>
<dbReference type="Pfam" id="PF14543">
    <property type="entry name" value="TAXi_N"/>
    <property type="match status" value="4"/>
</dbReference>
<sequence>MKMPRPSPANLLLLLATSLLALPWPASCGNPVLIPVAKDPATSLYTILIRDGAPHLVDLAGPLLWSTCAADHLPAAFTCNSTACTDANAYRAPTCHIAGHHCKTTTTKCKAFPYNPITGKCAAANLVHTRLVANTTDGKTPLQQVSVRAVAACAPPSILASMPKDVTGVAGLSAASLALPAQVAASQGVARKFLLCLPRRGEGVAIFGGGPLFLLPESSMGDLTTALAFTRLVTRKDNPLYYIPVEAIAVNNAPVTLPANVLAGGGGGGGVVLCSRVSYTMLRPDVYRPVVDAFEKALARSDAKVSAVAPFELCYKSSMLGNTRLGYAVPDVALVLEGGKSWTFFGSSSMVNVDEQTACFAFVEMKGVKSGDPSAAAAVVGGFQMEDHLLQFDIEKMQLGFAKVPFFSACSYGVADEEDRFRCKCKAHPYNPFAGGKSATGDLTRVTLSANATDGHNPLRPVSFTAVAACAPPSLLANLPAGAAGVAGLAASRVALPAQVAREEKVPDKFLLCLPRSPGDGVAIFGSGPLFLMTVTAPPVEVETDFASSLTYTPLLSRRGSSSYYLPVNAIAVDKEQVKLPAANPLAAGGVVLSTRAPYTALRPDVYRPFVDAFDKALKSQSNSKRVAAVAPFELCYDSKTLPGPTRIGWLVPDIVLVLDGGKTNWTFGGLNTMVDVNGFTAACFGFVEMKVKPEKKGGYGGAPAVEIGGFQMEDHVLQFDLEKRQLGYHPPDCPRTGHGVADEDDPFRCKCTAHPYNPVAGKFASGDLTRVAVTANDSDGHNPLHPVSFPAVAACAPHSLLSNLPSGAAGVAGLARSRVSLPVQAARAQKVANKFALCLPSGGNGVGVAIFGGGPLFLLPPGSPDVTARLAGTTPLVRKAANPGYYITAKGGVAVNQEEVQRGPLVVGLSSRVPYTELRSDVYGAVVKAFDKATAGRKRVTPAVAPFELCYDSRELGSTRVGYAVPQVDLMMDGGANWTVFGGNSMVQVDDNTACFGFVKMAPEEEKKEAAAVVIGGFQMENNLLFFDEEKQQLGFSGLLFGKKEIQPRRTYIVFIKKCAAHPYNPVAGGKCASGDLTRVTLSANATDGKNPLYPVTFPAVASCAPESLLANLPGGAAGVAGLARSELSLPAQVAATQSVTRKLALCLPSGGHGVAVFGGGPLYLLPPWLIEITSSMGSTPLRRYQDQPGYYIWINGININQIPVPLLGHNNNYGGEIVVGFSTTVAYTELRRDVYRPFVEAFDNASTSGFRLQRVSPVAPFEMCYNRSNLWSTRVGYAVPQIDLILEGGTRYGVFGANSVVQVDDATVCLAFVEMRRPEELGYVHGQQPPAMVMGGYQMENNLLVFDEEKEQLGYSTLLLFRQTTCSNFNFTMAA</sequence>
<dbReference type="Gene3D" id="2.40.70.10">
    <property type="entry name" value="Acid Proteases"/>
    <property type="match status" value="6"/>
</dbReference>
<evidence type="ECO:0000256" key="2">
    <source>
        <dbReference type="ARBA" id="ARBA00022729"/>
    </source>
</evidence>
<dbReference type="EMBL" id="JACEFO010002806">
    <property type="protein sequence ID" value="KAF8648711.1"/>
    <property type="molecule type" value="Genomic_DNA"/>
</dbReference>
<comment type="similarity">
    <text evidence="1">Belongs to the peptidase A1 family.</text>
</comment>
<dbReference type="OrthoDB" id="692561at2759"/>
<dbReference type="Pfam" id="PF14541">
    <property type="entry name" value="TAXi_C"/>
    <property type="match status" value="4"/>
</dbReference>
<evidence type="ECO:0000256" key="1">
    <source>
        <dbReference type="ARBA" id="ARBA00007447"/>
    </source>
</evidence>
<dbReference type="InterPro" id="IPR021109">
    <property type="entry name" value="Peptidase_aspartic_dom_sf"/>
</dbReference>
<organism evidence="5 6">
    <name type="scientific">Digitaria exilis</name>
    <dbReference type="NCBI Taxonomy" id="1010633"/>
    <lineage>
        <taxon>Eukaryota</taxon>
        <taxon>Viridiplantae</taxon>
        <taxon>Streptophyta</taxon>
        <taxon>Embryophyta</taxon>
        <taxon>Tracheophyta</taxon>
        <taxon>Spermatophyta</taxon>
        <taxon>Magnoliopsida</taxon>
        <taxon>Liliopsida</taxon>
        <taxon>Poales</taxon>
        <taxon>Poaceae</taxon>
        <taxon>PACMAD clade</taxon>
        <taxon>Panicoideae</taxon>
        <taxon>Panicodae</taxon>
        <taxon>Paniceae</taxon>
        <taxon>Anthephorinae</taxon>
        <taxon>Digitaria</taxon>
    </lineage>
</organism>
<evidence type="ECO:0000313" key="6">
    <source>
        <dbReference type="Proteomes" id="UP000636709"/>
    </source>
</evidence>
<evidence type="ECO:0000259" key="4">
    <source>
        <dbReference type="PROSITE" id="PS51767"/>
    </source>
</evidence>
<dbReference type="GO" id="GO:0006508">
    <property type="term" value="P:proteolysis"/>
    <property type="evidence" value="ECO:0007669"/>
    <property type="project" value="InterPro"/>
</dbReference>
<dbReference type="SUPFAM" id="SSF50630">
    <property type="entry name" value="Acid proteases"/>
    <property type="match status" value="4"/>
</dbReference>
<name>A0A835A1H7_9POAL</name>
<evidence type="ECO:0000256" key="3">
    <source>
        <dbReference type="SAM" id="SignalP"/>
    </source>
</evidence>
<dbReference type="FunFam" id="2.40.70.10:FF:000088">
    <property type="entry name" value="Eukaryotic aspartyl protease family protein"/>
    <property type="match status" value="2"/>
</dbReference>
<reference evidence="5" key="1">
    <citation type="submission" date="2020-07" db="EMBL/GenBank/DDBJ databases">
        <title>Genome sequence and genetic diversity analysis of an under-domesticated orphan crop, white fonio (Digitaria exilis).</title>
        <authorList>
            <person name="Bennetzen J.L."/>
            <person name="Chen S."/>
            <person name="Ma X."/>
            <person name="Wang X."/>
            <person name="Yssel A.E.J."/>
            <person name="Chaluvadi S.R."/>
            <person name="Johnson M."/>
            <person name="Gangashetty P."/>
            <person name="Hamidou F."/>
            <person name="Sanogo M.D."/>
            <person name="Zwaenepoel A."/>
            <person name="Wallace J."/>
            <person name="Van De Peer Y."/>
            <person name="Van Deynze A."/>
        </authorList>
    </citation>
    <scope>NUCLEOTIDE SEQUENCE</scope>
    <source>
        <tissue evidence="5">Leaves</tissue>
    </source>
</reference>
<dbReference type="FunFam" id="2.40.70.10:FF:000075">
    <property type="entry name" value="Putative xylanase inhibitor"/>
    <property type="match status" value="1"/>
</dbReference>
<feature type="chain" id="PRO_5032895678" description="Peptidase A1 domain-containing protein" evidence="3">
    <location>
        <begin position="29"/>
        <end position="1377"/>
    </location>
</feature>
<dbReference type="Proteomes" id="UP000636709">
    <property type="component" value="Unassembled WGS sequence"/>
</dbReference>
<dbReference type="GO" id="GO:0004190">
    <property type="term" value="F:aspartic-type endopeptidase activity"/>
    <property type="evidence" value="ECO:0007669"/>
    <property type="project" value="InterPro"/>
</dbReference>
<dbReference type="PANTHER" id="PTHR47965">
    <property type="entry name" value="ASPARTYL PROTEASE-RELATED"/>
    <property type="match status" value="1"/>
</dbReference>
<accession>A0A835A1H7</accession>
<dbReference type="InterPro" id="IPR001461">
    <property type="entry name" value="Aspartic_peptidase_A1"/>
</dbReference>
<comment type="caution">
    <text evidence="5">The sequence shown here is derived from an EMBL/GenBank/DDBJ whole genome shotgun (WGS) entry which is preliminary data.</text>
</comment>
<feature type="signal peptide" evidence="3">
    <location>
        <begin position="1"/>
        <end position="28"/>
    </location>
</feature>
<dbReference type="PANTHER" id="PTHR47965:SF61">
    <property type="entry name" value="OS01G0937100 PROTEIN"/>
    <property type="match status" value="1"/>
</dbReference>
<dbReference type="InterPro" id="IPR032861">
    <property type="entry name" value="TAXi_N"/>
</dbReference>
<proteinExistence type="inferred from homology"/>
<dbReference type="InterPro" id="IPR032799">
    <property type="entry name" value="TAXi_C"/>
</dbReference>
<feature type="domain" description="Peptidase A1" evidence="4">
    <location>
        <begin position="40"/>
        <end position="402"/>
    </location>
</feature>
<keyword evidence="6" id="KW-1185">Reference proteome</keyword>
<keyword evidence="2 3" id="KW-0732">Signal</keyword>
<gene>
    <name evidence="5" type="ORF">HU200_064765</name>
</gene>
<evidence type="ECO:0000313" key="5">
    <source>
        <dbReference type="EMBL" id="KAF8648711.1"/>
    </source>
</evidence>
<protein>
    <recommendedName>
        <fullName evidence="4">Peptidase A1 domain-containing protein</fullName>
    </recommendedName>
</protein>
<dbReference type="InterPro" id="IPR033121">
    <property type="entry name" value="PEPTIDASE_A1"/>
</dbReference>
<dbReference type="PROSITE" id="PS51767">
    <property type="entry name" value="PEPTIDASE_A1"/>
    <property type="match status" value="1"/>
</dbReference>